<feature type="compositionally biased region" description="Low complexity" evidence="1">
    <location>
        <begin position="104"/>
        <end position="118"/>
    </location>
</feature>
<accession>A0A9N8H7N1</accession>
<protein>
    <submittedName>
        <fullName evidence="2">Uncharacterized protein</fullName>
    </submittedName>
</protein>
<name>A0A9N8H7N1_9STRA</name>
<feature type="region of interest" description="Disordered" evidence="1">
    <location>
        <begin position="98"/>
        <end position="135"/>
    </location>
</feature>
<evidence type="ECO:0000256" key="1">
    <source>
        <dbReference type="SAM" id="MobiDB-lite"/>
    </source>
</evidence>
<reference evidence="2" key="1">
    <citation type="submission" date="2020-06" db="EMBL/GenBank/DDBJ databases">
        <authorList>
            <consortium name="Plant Systems Biology data submission"/>
        </authorList>
    </citation>
    <scope>NUCLEOTIDE SEQUENCE</scope>
    <source>
        <strain evidence="2">D6</strain>
    </source>
</reference>
<evidence type="ECO:0000313" key="2">
    <source>
        <dbReference type="EMBL" id="CAB9502345.1"/>
    </source>
</evidence>
<proteinExistence type="predicted"/>
<organism evidence="2 3">
    <name type="scientific">Seminavis robusta</name>
    <dbReference type="NCBI Taxonomy" id="568900"/>
    <lineage>
        <taxon>Eukaryota</taxon>
        <taxon>Sar</taxon>
        <taxon>Stramenopiles</taxon>
        <taxon>Ochrophyta</taxon>
        <taxon>Bacillariophyta</taxon>
        <taxon>Bacillariophyceae</taxon>
        <taxon>Bacillariophycidae</taxon>
        <taxon>Naviculales</taxon>
        <taxon>Naviculaceae</taxon>
        <taxon>Seminavis</taxon>
    </lineage>
</organism>
<sequence>MCVATATNDFPAFQELASKPTQRNSFPITELVFEAMQNNSRMSFAQDQLQFSDEEEDENANNYLPAMKVIDLDDSSERSLCGSMSSLMDQFNMSMNLSDRTCSTRRSPPSAPRSPAAPKRSHRRQRNQAMTSGDFSKVVFSQLDMTL</sequence>
<keyword evidence="3" id="KW-1185">Reference proteome</keyword>
<dbReference type="AlphaFoldDB" id="A0A9N8H7N1"/>
<comment type="caution">
    <text evidence="2">The sequence shown here is derived from an EMBL/GenBank/DDBJ whole genome shotgun (WGS) entry which is preliminary data.</text>
</comment>
<dbReference type="Proteomes" id="UP001153069">
    <property type="component" value="Unassembled WGS sequence"/>
</dbReference>
<evidence type="ECO:0000313" key="3">
    <source>
        <dbReference type="Proteomes" id="UP001153069"/>
    </source>
</evidence>
<dbReference type="EMBL" id="CAICTM010000133">
    <property type="protein sequence ID" value="CAB9502345.1"/>
    <property type="molecule type" value="Genomic_DNA"/>
</dbReference>
<gene>
    <name evidence="2" type="ORF">SEMRO_134_G063300.1</name>
</gene>